<proteinExistence type="predicted"/>
<feature type="region of interest" description="Disordered" evidence="1">
    <location>
        <begin position="25"/>
        <end position="44"/>
    </location>
</feature>
<keyword evidence="3" id="KW-1185">Reference proteome</keyword>
<sequence length="133" mass="14800">MPPEMGEAFNAVKRAMEMFTTFMANQGRRGGHNPLPPGRRDGSMSSRGCLIRGLQYLLSLRHRQVKVFQADIAKVMGASLARIRTSELHSLRVRVVLDNHPTRESLAVLARRAIQVSAGVEYEVVTTVEILDT</sequence>
<accession>A0ABS8S5W3</accession>
<dbReference type="Proteomes" id="UP000823775">
    <property type="component" value="Unassembled WGS sequence"/>
</dbReference>
<name>A0ABS8S5W3_DATST</name>
<evidence type="ECO:0000313" key="2">
    <source>
        <dbReference type="EMBL" id="MCD7454147.1"/>
    </source>
</evidence>
<dbReference type="EMBL" id="JACEIK010000287">
    <property type="protein sequence ID" value="MCD7454147.1"/>
    <property type="molecule type" value="Genomic_DNA"/>
</dbReference>
<gene>
    <name evidence="2" type="ORF">HAX54_023629</name>
</gene>
<organism evidence="2 3">
    <name type="scientific">Datura stramonium</name>
    <name type="common">Jimsonweed</name>
    <name type="synonym">Common thornapple</name>
    <dbReference type="NCBI Taxonomy" id="4076"/>
    <lineage>
        <taxon>Eukaryota</taxon>
        <taxon>Viridiplantae</taxon>
        <taxon>Streptophyta</taxon>
        <taxon>Embryophyta</taxon>
        <taxon>Tracheophyta</taxon>
        <taxon>Spermatophyta</taxon>
        <taxon>Magnoliopsida</taxon>
        <taxon>eudicotyledons</taxon>
        <taxon>Gunneridae</taxon>
        <taxon>Pentapetalae</taxon>
        <taxon>asterids</taxon>
        <taxon>lamiids</taxon>
        <taxon>Solanales</taxon>
        <taxon>Solanaceae</taxon>
        <taxon>Solanoideae</taxon>
        <taxon>Datureae</taxon>
        <taxon>Datura</taxon>
    </lineage>
</organism>
<evidence type="ECO:0000256" key="1">
    <source>
        <dbReference type="SAM" id="MobiDB-lite"/>
    </source>
</evidence>
<comment type="caution">
    <text evidence="2">The sequence shown here is derived from an EMBL/GenBank/DDBJ whole genome shotgun (WGS) entry which is preliminary data.</text>
</comment>
<evidence type="ECO:0000313" key="3">
    <source>
        <dbReference type="Proteomes" id="UP000823775"/>
    </source>
</evidence>
<protein>
    <submittedName>
        <fullName evidence="2">Uncharacterized protein</fullName>
    </submittedName>
</protein>
<reference evidence="2 3" key="1">
    <citation type="journal article" date="2021" name="BMC Genomics">
        <title>Datura genome reveals duplications of psychoactive alkaloid biosynthetic genes and high mutation rate following tissue culture.</title>
        <authorList>
            <person name="Rajewski A."/>
            <person name="Carter-House D."/>
            <person name="Stajich J."/>
            <person name="Litt A."/>
        </authorList>
    </citation>
    <scope>NUCLEOTIDE SEQUENCE [LARGE SCALE GENOMIC DNA]</scope>
    <source>
        <strain evidence="2">AR-01</strain>
    </source>
</reference>